<evidence type="ECO:0008006" key="4">
    <source>
        <dbReference type="Google" id="ProtNLM"/>
    </source>
</evidence>
<dbReference type="InterPro" id="IPR012902">
    <property type="entry name" value="N_methyl_site"/>
</dbReference>
<evidence type="ECO:0000256" key="1">
    <source>
        <dbReference type="SAM" id="Phobius"/>
    </source>
</evidence>
<keyword evidence="1" id="KW-1133">Transmembrane helix</keyword>
<keyword evidence="1" id="KW-0472">Membrane</keyword>
<protein>
    <recommendedName>
        <fullName evidence="4">Type II secretion system protein</fullName>
    </recommendedName>
</protein>
<dbReference type="AlphaFoldDB" id="A0A2M6WVN6"/>
<dbReference type="NCBIfam" id="TIGR02532">
    <property type="entry name" value="IV_pilin_GFxxxE"/>
    <property type="match status" value="1"/>
</dbReference>
<feature type="transmembrane region" description="Helical" evidence="1">
    <location>
        <begin position="27"/>
        <end position="54"/>
    </location>
</feature>
<comment type="caution">
    <text evidence="2">The sequence shown here is derived from an EMBL/GenBank/DDBJ whole genome shotgun (WGS) entry which is preliminary data.</text>
</comment>
<dbReference type="Pfam" id="PF07963">
    <property type="entry name" value="N_methyl"/>
    <property type="match status" value="1"/>
</dbReference>
<dbReference type="EMBL" id="PFAA01000022">
    <property type="protein sequence ID" value="PIT96854.1"/>
    <property type="molecule type" value="Genomic_DNA"/>
</dbReference>
<reference evidence="3" key="1">
    <citation type="submission" date="2017-09" db="EMBL/GenBank/DDBJ databases">
        <title>Depth-based differentiation of microbial function through sediment-hosted aquifers and enrichment of novel symbionts in the deep terrestrial subsurface.</title>
        <authorList>
            <person name="Probst A.J."/>
            <person name="Ladd B."/>
            <person name="Jarett J.K."/>
            <person name="Geller-Mcgrath D.E."/>
            <person name="Sieber C.M.K."/>
            <person name="Emerson J.B."/>
            <person name="Anantharaman K."/>
            <person name="Thomas B.C."/>
            <person name="Malmstrom R."/>
            <person name="Stieglmeier M."/>
            <person name="Klingl A."/>
            <person name="Woyke T."/>
            <person name="Ryan C.M."/>
            <person name="Banfield J.F."/>
        </authorList>
    </citation>
    <scope>NUCLEOTIDE SEQUENCE [LARGE SCALE GENOMIC DNA]</scope>
</reference>
<name>A0A2M6WVN6_9BACT</name>
<evidence type="ECO:0000313" key="3">
    <source>
        <dbReference type="Proteomes" id="UP000230481"/>
    </source>
</evidence>
<gene>
    <name evidence="2" type="ORF">COT82_00925</name>
</gene>
<keyword evidence="1" id="KW-0812">Transmembrane</keyword>
<sequence length="209" mass="23322">MKKSKLQSKIQNFSETKKIRLYEKKGFTLIEMLVAVSLFVFVMLIGVGTLLSIIDANRKARALSSVMNNLNFALESISRNIRMGTKYHCEENTSVPPNIDTPKDCNPGKLFAFEASGGNPLNPNDQIIYRINYDESGIEMSKNGGANFVGITAKEVVIENFSFYVSGSSMTDNYQPKVVITIKGFVGVKEKIKTEFNLQTMVSQRVLDI</sequence>
<dbReference type="PROSITE" id="PS00409">
    <property type="entry name" value="PROKAR_NTER_METHYL"/>
    <property type="match status" value="1"/>
</dbReference>
<organism evidence="2 3">
    <name type="scientific">Candidatus Campbellbacteria bacterium CG10_big_fil_rev_8_21_14_0_10_35_52</name>
    <dbReference type="NCBI Taxonomy" id="1974527"/>
    <lineage>
        <taxon>Bacteria</taxon>
        <taxon>Candidatus Campbelliibacteriota</taxon>
    </lineage>
</organism>
<proteinExistence type="predicted"/>
<accession>A0A2M6WVN6</accession>
<dbReference type="Proteomes" id="UP000230481">
    <property type="component" value="Unassembled WGS sequence"/>
</dbReference>
<evidence type="ECO:0000313" key="2">
    <source>
        <dbReference type="EMBL" id="PIT96854.1"/>
    </source>
</evidence>